<dbReference type="InterPro" id="IPR017441">
    <property type="entry name" value="Protein_kinase_ATP_BS"/>
</dbReference>
<evidence type="ECO:0000256" key="8">
    <source>
        <dbReference type="ARBA" id="ARBA00048679"/>
    </source>
</evidence>
<comment type="catalytic activity">
    <reaction evidence="8">
        <text>L-seryl-[protein] + ATP = O-phospho-L-seryl-[protein] + ADP + H(+)</text>
        <dbReference type="Rhea" id="RHEA:17989"/>
        <dbReference type="Rhea" id="RHEA-COMP:9863"/>
        <dbReference type="Rhea" id="RHEA-COMP:11604"/>
        <dbReference type="ChEBI" id="CHEBI:15378"/>
        <dbReference type="ChEBI" id="CHEBI:29999"/>
        <dbReference type="ChEBI" id="CHEBI:30616"/>
        <dbReference type="ChEBI" id="CHEBI:83421"/>
        <dbReference type="ChEBI" id="CHEBI:456216"/>
        <dbReference type="EC" id="2.7.11.1"/>
    </reaction>
</comment>
<evidence type="ECO:0000256" key="3">
    <source>
        <dbReference type="ARBA" id="ARBA00022527"/>
    </source>
</evidence>
<feature type="region of interest" description="Disordered" evidence="10">
    <location>
        <begin position="724"/>
        <end position="757"/>
    </location>
</feature>
<dbReference type="EC" id="2.7.11.1" evidence="2"/>
<feature type="binding site" evidence="9">
    <location>
        <position position="331"/>
    </location>
    <ligand>
        <name>ATP</name>
        <dbReference type="ChEBI" id="CHEBI:30616"/>
    </ligand>
</feature>
<evidence type="ECO:0000259" key="11">
    <source>
        <dbReference type="PROSITE" id="PS50006"/>
    </source>
</evidence>
<reference evidence="13" key="1">
    <citation type="submission" date="2021-02" db="EMBL/GenBank/DDBJ databases">
        <title>Genome sequence Cadophora malorum strain M34.</title>
        <authorList>
            <person name="Stefanovic E."/>
            <person name="Vu D."/>
            <person name="Scully C."/>
            <person name="Dijksterhuis J."/>
            <person name="Roader J."/>
            <person name="Houbraken J."/>
        </authorList>
    </citation>
    <scope>NUCLEOTIDE SEQUENCE</scope>
    <source>
        <strain evidence="13">M34</strain>
    </source>
</reference>
<dbReference type="SUPFAM" id="SSF56112">
    <property type="entry name" value="Protein kinase-like (PK-like)"/>
    <property type="match status" value="1"/>
</dbReference>
<protein>
    <recommendedName>
        <fullName evidence="2">non-specific serine/threonine protein kinase</fullName>
        <ecNumber evidence="2">2.7.11.1</ecNumber>
    </recommendedName>
</protein>
<evidence type="ECO:0000256" key="10">
    <source>
        <dbReference type="SAM" id="MobiDB-lite"/>
    </source>
</evidence>
<evidence type="ECO:0000259" key="12">
    <source>
        <dbReference type="PROSITE" id="PS50011"/>
    </source>
</evidence>
<evidence type="ECO:0000256" key="4">
    <source>
        <dbReference type="ARBA" id="ARBA00022741"/>
    </source>
</evidence>
<feature type="domain" description="FHA" evidence="11">
    <location>
        <begin position="150"/>
        <end position="204"/>
    </location>
</feature>
<evidence type="ECO:0000313" key="14">
    <source>
        <dbReference type="Proteomes" id="UP000664132"/>
    </source>
</evidence>
<dbReference type="GO" id="GO:0051598">
    <property type="term" value="P:meiotic recombination checkpoint signaling"/>
    <property type="evidence" value="ECO:0007669"/>
    <property type="project" value="TreeGrafter"/>
</dbReference>
<dbReference type="InterPro" id="IPR008984">
    <property type="entry name" value="SMAD_FHA_dom_sf"/>
</dbReference>
<dbReference type="GO" id="GO:0005634">
    <property type="term" value="C:nucleus"/>
    <property type="evidence" value="ECO:0007669"/>
    <property type="project" value="TreeGrafter"/>
</dbReference>
<gene>
    <name evidence="13" type="ORF">IFR04_002920</name>
</gene>
<dbReference type="GO" id="GO:0005737">
    <property type="term" value="C:cytoplasm"/>
    <property type="evidence" value="ECO:0007669"/>
    <property type="project" value="TreeGrafter"/>
</dbReference>
<organism evidence="13 14">
    <name type="scientific">Cadophora malorum</name>
    <dbReference type="NCBI Taxonomy" id="108018"/>
    <lineage>
        <taxon>Eukaryota</taxon>
        <taxon>Fungi</taxon>
        <taxon>Dikarya</taxon>
        <taxon>Ascomycota</taxon>
        <taxon>Pezizomycotina</taxon>
        <taxon>Leotiomycetes</taxon>
        <taxon>Helotiales</taxon>
        <taxon>Ploettnerulaceae</taxon>
        <taxon>Cadophora</taxon>
    </lineage>
</organism>
<dbReference type="InterPro" id="IPR008271">
    <property type="entry name" value="Ser/Thr_kinase_AS"/>
</dbReference>
<dbReference type="SUPFAM" id="SSF49879">
    <property type="entry name" value="SMAD/FHA domain"/>
    <property type="match status" value="1"/>
</dbReference>
<proteinExistence type="inferred from homology"/>
<accession>A0A8H7WFL6</accession>
<dbReference type="FunFam" id="3.30.200.20:FF:000470">
    <property type="entry name" value="Serine/threonine-protein kinase RAD53"/>
    <property type="match status" value="1"/>
</dbReference>
<dbReference type="Pfam" id="PF00498">
    <property type="entry name" value="FHA"/>
    <property type="match status" value="1"/>
</dbReference>
<evidence type="ECO:0000256" key="6">
    <source>
        <dbReference type="ARBA" id="ARBA00022840"/>
    </source>
</evidence>
<feature type="compositionally biased region" description="Basic and acidic residues" evidence="10">
    <location>
        <begin position="923"/>
        <end position="973"/>
    </location>
</feature>
<feature type="compositionally biased region" description="Low complexity" evidence="10">
    <location>
        <begin position="912"/>
        <end position="922"/>
    </location>
</feature>
<keyword evidence="5" id="KW-0808">Transferase</keyword>
<keyword evidence="3" id="KW-0723">Serine/threonine-protein kinase</keyword>
<dbReference type="InterPro" id="IPR011009">
    <property type="entry name" value="Kinase-like_dom_sf"/>
</dbReference>
<keyword evidence="5" id="KW-0418">Kinase</keyword>
<dbReference type="PANTHER" id="PTHR44167">
    <property type="entry name" value="OVARIAN-SPECIFIC SERINE/THREONINE-PROTEIN KINASE LOK-RELATED"/>
    <property type="match status" value="1"/>
</dbReference>
<evidence type="ECO:0000313" key="13">
    <source>
        <dbReference type="EMBL" id="KAG4423925.1"/>
    </source>
</evidence>
<feature type="region of interest" description="Disordered" evidence="10">
    <location>
        <begin position="799"/>
        <end position="878"/>
    </location>
</feature>
<dbReference type="OrthoDB" id="504170at2759"/>
<comment type="caution">
    <text evidence="13">The sequence shown here is derived from an EMBL/GenBank/DDBJ whole genome shotgun (WGS) entry which is preliminary data.</text>
</comment>
<dbReference type="Gene3D" id="1.10.510.10">
    <property type="entry name" value="Transferase(Phosphotransferase) domain 1"/>
    <property type="match status" value="1"/>
</dbReference>
<dbReference type="Proteomes" id="UP000664132">
    <property type="component" value="Unassembled WGS sequence"/>
</dbReference>
<feature type="domain" description="Protein kinase" evidence="12">
    <location>
        <begin position="302"/>
        <end position="586"/>
    </location>
</feature>
<dbReference type="InterPro" id="IPR000253">
    <property type="entry name" value="FHA_dom"/>
</dbReference>
<dbReference type="GO" id="GO:0004674">
    <property type="term" value="F:protein serine/threonine kinase activity"/>
    <property type="evidence" value="ECO:0007669"/>
    <property type="project" value="UniProtKB-KW"/>
</dbReference>
<dbReference type="PANTHER" id="PTHR44167:SF24">
    <property type="entry name" value="SERINE_THREONINE-PROTEIN KINASE CHK2"/>
    <property type="match status" value="1"/>
</dbReference>
<feature type="compositionally biased region" description="Polar residues" evidence="10">
    <location>
        <begin position="665"/>
        <end position="676"/>
    </location>
</feature>
<evidence type="ECO:0000256" key="1">
    <source>
        <dbReference type="ARBA" id="ARBA00005575"/>
    </source>
</evidence>
<dbReference type="EMBL" id="JAFJYH010000027">
    <property type="protein sequence ID" value="KAG4423925.1"/>
    <property type="molecule type" value="Genomic_DNA"/>
</dbReference>
<keyword evidence="6 9" id="KW-0067">ATP-binding</keyword>
<name>A0A8H7WFL6_9HELO</name>
<feature type="region of interest" description="Disordered" evidence="10">
    <location>
        <begin position="911"/>
        <end position="981"/>
    </location>
</feature>
<comment type="similarity">
    <text evidence="1">Belongs to the protein kinase superfamily. CAMK Ser/Thr protein kinase family. CHEK2 subfamily.</text>
</comment>
<dbReference type="Gene3D" id="2.60.200.20">
    <property type="match status" value="1"/>
</dbReference>
<evidence type="ECO:0000256" key="2">
    <source>
        <dbReference type="ARBA" id="ARBA00012513"/>
    </source>
</evidence>
<dbReference type="PROSITE" id="PS00107">
    <property type="entry name" value="PROTEIN_KINASE_ATP"/>
    <property type="match status" value="1"/>
</dbReference>
<dbReference type="SMART" id="SM00240">
    <property type="entry name" value="FHA"/>
    <property type="match status" value="1"/>
</dbReference>
<comment type="catalytic activity">
    <reaction evidence="7">
        <text>L-threonyl-[protein] + ATP = O-phospho-L-threonyl-[protein] + ADP + H(+)</text>
        <dbReference type="Rhea" id="RHEA:46608"/>
        <dbReference type="Rhea" id="RHEA-COMP:11060"/>
        <dbReference type="Rhea" id="RHEA-COMP:11605"/>
        <dbReference type="ChEBI" id="CHEBI:15378"/>
        <dbReference type="ChEBI" id="CHEBI:30013"/>
        <dbReference type="ChEBI" id="CHEBI:30616"/>
        <dbReference type="ChEBI" id="CHEBI:61977"/>
        <dbReference type="ChEBI" id="CHEBI:456216"/>
        <dbReference type="EC" id="2.7.11.1"/>
    </reaction>
</comment>
<keyword evidence="4 9" id="KW-0547">Nucleotide-binding</keyword>
<dbReference type="GO" id="GO:0005524">
    <property type="term" value="F:ATP binding"/>
    <property type="evidence" value="ECO:0007669"/>
    <property type="project" value="UniProtKB-UniRule"/>
</dbReference>
<feature type="region of interest" description="Disordered" evidence="10">
    <location>
        <begin position="1"/>
        <end position="40"/>
    </location>
</feature>
<feature type="region of interest" description="Disordered" evidence="10">
    <location>
        <begin position="665"/>
        <end position="684"/>
    </location>
</feature>
<feature type="compositionally biased region" description="Low complexity" evidence="10">
    <location>
        <begin position="16"/>
        <end position="40"/>
    </location>
</feature>
<dbReference type="AlphaFoldDB" id="A0A8H7WFL6"/>
<dbReference type="PROSITE" id="PS50006">
    <property type="entry name" value="FHA_DOMAIN"/>
    <property type="match status" value="1"/>
</dbReference>
<evidence type="ECO:0000256" key="5">
    <source>
        <dbReference type="ARBA" id="ARBA00022777"/>
    </source>
</evidence>
<dbReference type="PROSITE" id="PS50011">
    <property type="entry name" value="PROTEIN_KINASE_DOM"/>
    <property type="match status" value="1"/>
</dbReference>
<sequence length="1229" mass="138755">MDAEAEPSQPTQPGIALSSSPLAFSPSLLSQPNSPPSAQNPYAYDPYWVATQLVTDPRRLGQPGSGLSDDQLSDVFCILHPATLPACRAAAYIHSETPENTIRTDHNVKIREKNTSEDVINSSQLAEDGLVSCDIALRLSANLKDTMGGFQFGRNATRCDFVLGKNEASRRISNIHFRIYINEYGVIMLEDQSTNGTAIDGTLLRGKEKENGHEFRHTLTQGAVITLTMTPPEEDYRFVVRIPYREGDIEDKYQQNLTVFFLKMNNLRARHAARVAAGGGARRDPLNIFPTQVREWRGGHKYNKIGTIGKGAFAIVYKLTAKYDGVPYAAKELEKRRFMKNGILDTKVENEMNIMRAIKHPNVVQYIEHVDWEDYLYIIMEFVPCGDLGSLVNKFGPLPEDDVKSMARQLLSALKYLHARGITHRDVKPDNILIQSRNPIHVKLTDFGLSKMIDSEETFLRTFCGTLLYCAPEVYSEYREYDDYGKRNFRGKDKRSLPPQRYGHAVDIWSSAGVLFYSLCGLPPYPVKNGTSYQELLNHIMTRALDVRPLQKVGISEEGIHFVISMLHVHPQHRATIDDLENSSWFTGKRICFESSMEEDEVDLIGDGYIDPALEERTSQLNIDADYDNVEDVENDENDENDENMVDGNLSNMTEIQLREIPSSFATSEDNSNGNESYGFLEGNSNPTNGGRLFGEVNISAVGSSGAIPMDHLNLPLPIANRQSMLSDSSRESRYTPSPNPNDVPTEDNPHPSTTIPTIMKASVSAGNATRHSENDGRAVRSSSLMGAESMVGHLNMHSPASVASPRADSPAPTTEEIRDATVSLRRPREEEYDDDGVWRPADLPSKRRRKSQREIDIPVPPSTFWDPKNKATHHNNYPRMLTSDFRRYQDYAESKGEKFIHGQKTFEVTMESFRSSRSPSLEPERAHSEPTKEEGRRMLMKRDDRQLVDEGHISDKTRSSNGHTEQDTRDHSLPSTAHPSKAATMVEFKPTPPPNYPQPVLGPVVGNDFQPPKRILAKLVSTPDSCLPTISLNITDSVTSWGRGYEATVRYANGQEIRIPKYAFKIFLFKPGFYANKQPTVHSNHMWHDNDQEMKFFISTKASQGIWVNGVNIPCHDRQNPSTRSKFWGELKYGDVITVWKASEQQTCLKFECYWGESKEPRKPDDHFHLLQDGDYLDELDEACLVEEKAIIANIRRRENEEKKVAERDKLLRLNNRTIKFENGPATT</sequence>
<dbReference type="Pfam" id="PF00069">
    <property type="entry name" value="Pkinase"/>
    <property type="match status" value="1"/>
</dbReference>
<evidence type="ECO:0000256" key="7">
    <source>
        <dbReference type="ARBA" id="ARBA00047899"/>
    </source>
</evidence>
<feature type="region of interest" description="Disordered" evidence="10">
    <location>
        <begin position="764"/>
        <end position="783"/>
    </location>
</feature>
<dbReference type="InterPro" id="IPR000719">
    <property type="entry name" value="Prot_kinase_dom"/>
</dbReference>
<evidence type="ECO:0000256" key="9">
    <source>
        <dbReference type="PROSITE-ProRule" id="PRU10141"/>
    </source>
</evidence>
<dbReference type="SMART" id="SM00220">
    <property type="entry name" value="S_TKc"/>
    <property type="match status" value="1"/>
</dbReference>
<dbReference type="PROSITE" id="PS00108">
    <property type="entry name" value="PROTEIN_KINASE_ST"/>
    <property type="match status" value="1"/>
</dbReference>
<keyword evidence="14" id="KW-1185">Reference proteome</keyword>